<dbReference type="AlphaFoldDB" id="A0A135STB8"/>
<feature type="region of interest" description="Disordered" evidence="1">
    <location>
        <begin position="82"/>
        <end position="164"/>
    </location>
</feature>
<feature type="compositionally biased region" description="Basic and acidic residues" evidence="1">
    <location>
        <begin position="132"/>
        <end position="141"/>
    </location>
</feature>
<evidence type="ECO:0000313" key="2">
    <source>
        <dbReference type="EMBL" id="KXH39158.1"/>
    </source>
</evidence>
<proteinExistence type="predicted"/>
<evidence type="ECO:0000256" key="1">
    <source>
        <dbReference type="SAM" id="MobiDB-lite"/>
    </source>
</evidence>
<accession>A0A135STB8</accession>
<evidence type="ECO:0000313" key="3">
    <source>
        <dbReference type="Proteomes" id="UP000070054"/>
    </source>
</evidence>
<name>A0A135STB8_9PEZI</name>
<organism evidence="2 3">
    <name type="scientific">Colletotrichum nymphaeae SA-01</name>
    <dbReference type="NCBI Taxonomy" id="1460502"/>
    <lineage>
        <taxon>Eukaryota</taxon>
        <taxon>Fungi</taxon>
        <taxon>Dikarya</taxon>
        <taxon>Ascomycota</taxon>
        <taxon>Pezizomycotina</taxon>
        <taxon>Sordariomycetes</taxon>
        <taxon>Hypocreomycetidae</taxon>
        <taxon>Glomerellales</taxon>
        <taxon>Glomerellaceae</taxon>
        <taxon>Colletotrichum</taxon>
        <taxon>Colletotrichum acutatum species complex</taxon>
    </lineage>
</organism>
<keyword evidence="3" id="KW-1185">Reference proteome</keyword>
<dbReference type="OrthoDB" id="10406501at2759"/>
<protein>
    <submittedName>
        <fullName evidence="2">Uncharacterized protein</fullName>
    </submittedName>
</protein>
<feature type="compositionally biased region" description="Polar residues" evidence="1">
    <location>
        <begin position="107"/>
        <end position="121"/>
    </location>
</feature>
<dbReference type="EMBL" id="JEMN01001365">
    <property type="protein sequence ID" value="KXH39158.1"/>
    <property type="molecule type" value="Genomic_DNA"/>
</dbReference>
<feature type="compositionally biased region" description="Basic and acidic residues" evidence="1">
    <location>
        <begin position="90"/>
        <end position="106"/>
    </location>
</feature>
<gene>
    <name evidence="2" type="ORF">CNYM01_13045</name>
</gene>
<sequence length="172" mass="18100">MMGQGWGRPAKARSRFKVKVASSRVGVESSSQLMSQRDVPPAGPLTCAFFSGSGKGKVTGEERAICMDAPCRAATRFREIPFLEGGAMGKGREGKGREGGTQDAARRSSSTQAVVDPDSQTGGLGAEEEEKKEDKVVDEGPGRGAALKRFDKSKRAQFRIPGPGPFAAVAVV</sequence>
<dbReference type="Proteomes" id="UP000070054">
    <property type="component" value="Unassembled WGS sequence"/>
</dbReference>
<comment type="caution">
    <text evidence="2">The sequence shown here is derived from an EMBL/GenBank/DDBJ whole genome shotgun (WGS) entry which is preliminary data.</text>
</comment>
<reference evidence="2 3" key="1">
    <citation type="submission" date="2014-02" db="EMBL/GenBank/DDBJ databases">
        <title>The genome sequence of Colletotrichum nymphaeae SA-01.</title>
        <authorList>
            <person name="Baroncelli R."/>
            <person name="Thon M.R."/>
        </authorList>
    </citation>
    <scope>NUCLEOTIDE SEQUENCE [LARGE SCALE GENOMIC DNA]</scope>
    <source>
        <strain evidence="2 3">SA-01</strain>
    </source>
</reference>